<dbReference type="AlphaFoldDB" id="A0ABC9NFA6"/>
<organism evidence="2 3">
    <name type="scientific">Bacteroides uniformis (strain ATCC 8492 / DSM 6597 / CCUG 4942 / CIP 103695 / JCM 5828 / KCTC 5204 / NCTC 13054 / VPI 0061)</name>
    <dbReference type="NCBI Taxonomy" id="411479"/>
    <lineage>
        <taxon>Bacteria</taxon>
        <taxon>Pseudomonadati</taxon>
        <taxon>Bacteroidota</taxon>
        <taxon>Bacteroidia</taxon>
        <taxon>Bacteroidales</taxon>
        <taxon>Bacteroidaceae</taxon>
        <taxon>Bacteroides</taxon>
    </lineage>
</organism>
<keyword evidence="3" id="KW-1185">Reference proteome</keyword>
<comment type="caution">
    <text evidence="2">The sequence shown here is derived from an EMBL/GenBank/DDBJ whole genome shotgun (WGS) entry which is preliminary data.</text>
</comment>
<dbReference type="EMBL" id="AAYH02000038">
    <property type="protein sequence ID" value="EDO55384.1"/>
    <property type="molecule type" value="Genomic_DNA"/>
</dbReference>
<protein>
    <recommendedName>
        <fullName evidence="4">Mobilization protein</fullName>
    </recommendedName>
</protein>
<proteinExistence type="predicted"/>
<evidence type="ECO:0000313" key="2">
    <source>
        <dbReference type="EMBL" id="EDO55384.1"/>
    </source>
</evidence>
<name>A0ABC9NFA6_BACUC</name>
<feature type="region of interest" description="Disordered" evidence="1">
    <location>
        <begin position="1"/>
        <end position="42"/>
    </location>
</feature>
<accession>A0ABC9NFA6</accession>
<sequence>MTGNSSSRATMTLRMQSPTSVKKGGQDGHRRRSDINYRKIIG</sequence>
<reference evidence="2" key="2">
    <citation type="submission" date="2013-11" db="EMBL/GenBank/DDBJ databases">
        <title>Draft genome sequence of Bacteroides uniformis (ATCC 8492).</title>
        <authorList>
            <person name="Sudarsanam P."/>
            <person name="Ley R."/>
            <person name="Guruge J."/>
            <person name="Turnbaugh P.J."/>
            <person name="Mahowald M."/>
            <person name="Liep D."/>
            <person name="Gordon J."/>
        </authorList>
    </citation>
    <scope>NUCLEOTIDE SEQUENCE</scope>
    <source>
        <strain evidence="2">ATCC 8492</strain>
    </source>
</reference>
<feature type="compositionally biased region" description="Basic and acidic residues" evidence="1">
    <location>
        <begin position="24"/>
        <end position="42"/>
    </location>
</feature>
<gene>
    <name evidence="2" type="ORF">BACUNI_01056</name>
</gene>
<dbReference type="Proteomes" id="UP000004110">
    <property type="component" value="Unassembled WGS sequence"/>
</dbReference>
<evidence type="ECO:0000313" key="3">
    <source>
        <dbReference type="Proteomes" id="UP000004110"/>
    </source>
</evidence>
<evidence type="ECO:0008006" key="4">
    <source>
        <dbReference type="Google" id="ProtNLM"/>
    </source>
</evidence>
<reference evidence="2" key="1">
    <citation type="submission" date="2007-06" db="EMBL/GenBank/DDBJ databases">
        <authorList>
            <person name="Fulton L."/>
            <person name="Clifton S."/>
            <person name="Fulton B."/>
            <person name="Xu J."/>
            <person name="Minx P."/>
            <person name="Pepin K.H."/>
            <person name="Johnson M."/>
            <person name="Thiruvilangam P."/>
            <person name="Bhonagiri V."/>
            <person name="Nash W.E."/>
            <person name="Mardis E.R."/>
            <person name="Wilson R.K."/>
        </authorList>
    </citation>
    <scope>NUCLEOTIDE SEQUENCE [LARGE SCALE GENOMIC DNA]</scope>
    <source>
        <strain evidence="2">ATCC 8492</strain>
    </source>
</reference>
<feature type="compositionally biased region" description="Polar residues" evidence="1">
    <location>
        <begin position="1"/>
        <end position="20"/>
    </location>
</feature>
<evidence type="ECO:0000256" key="1">
    <source>
        <dbReference type="SAM" id="MobiDB-lite"/>
    </source>
</evidence>